<evidence type="ECO:0000313" key="3">
    <source>
        <dbReference type="Proteomes" id="UP000694680"/>
    </source>
</evidence>
<dbReference type="Ensembl" id="ENSGWIT00000043280.1">
    <property type="protein sequence ID" value="ENSGWIP00000039815.1"/>
    <property type="gene ID" value="ENSGWIG00000020190.1"/>
</dbReference>
<dbReference type="Proteomes" id="UP000694680">
    <property type="component" value="Chromosome 24"/>
</dbReference>
<reference evidence="2" key="1">
    <citation type="submission" date="2020-06" db="EMBL/GenBank/DDBJ databases">
        <authorList>
            <consortium name="Wellcome Sanger Institute Data Sharing"/>
        </authorList>
    </citation>
    <scope>NUCLEOTIDE SEQUENCE [LARGE SCALE GENOMIC DNA]</scope>
</reference>
<protein>
    <submittedName>
        <fullName evidence="2">Uncharacterized protein</fullName>
    </submittedName>
</protein>
<evidence type="ECO:0000256" key="1">
    <source>
        <dbReference type="SAM" id="MobiDB-lite"/>
    </source>
</evidence>
<keyword evidence="3" id="KW-1185">Reference proteome</keyword>
<evidence type="ECO:0000313" key="2">
    <source>
        <dbReference type="Ensembl" id="ENSGWIP00000039815.1"/>
    </source>
</evidence>
<reference evidence="2" key="3">
    <citation type="submission" date="2025-09" db="UniProtKB">
        <authorList>
            <consortium name="Ensembl"/>
        </authorList>
    </citation>
    <scope>IDENTIFICATION</scope>
</reference>
<feature type="compositionally biased region" description="Pro residues" evidence="1">
    <location>
        <begin position="42"/>
        <end position="51"/>
    </location>
</feature>
<feature type="region of interest" description="Disordered" evidence="1">
    <location>
        <begin position="28"/>
        <end position="60"/>
    </location>
</feature>
<accession>A0A8C5H6W0</accession>
<reference evidence="2" key="2">
    <citation type="submission" date="2025-08" db="UniProtKB">
        <authorList>
            <consortium name="Ensembl"/>
        </authorList>
    </citation>
    <scope>IDENTIFICATION</scope>
</reference>
<proteinExistence type="predicted"/>
<organism evidence="2 3">
    <name type="scientific">Gouania willdenowi</name>
    <name type="common">Blunt-snouted clingfish</name>
    <name type="synonym">Lepadogaster willdenowi</name>
    <dbReference type="NCBI Taxonomy" id="441366"/>
    <lineage>
        <taxon>Eukaryota</taxon>
        <taxon>Metazoa</taxon>
        <taxon>Chordata</taxon>
        <taxon>Craniata</taxon>
        <taxon>Vertebrata</taxon>
        <taxon>Euteleostomi</taxon>
        <taxon>Actinopterygii</taxon>
        <taxon>Neopterygii</taxon>
        <taxon>Teleostei</taxon>
        <taxon>Neoteleostei</taxon>
        <taxon>Acanthomorphata</taxon>
        <taxon>Ovalentaria</taxon>
        <taxon>Blenniimorphae</taxon>
        <taxon>Blenniiformes</taxon>
        <taxon>Gobiesocoidei</taxon>
        <taxon>Gobiesocidae</taxon>
        <taxon>Gobiesocinae</taxon>
        <taxon>Gouania</taxon>
    </lineage>
</organism>
<name>A0A8C5H6W0_GOUWI</name>
<dbReference type="AlphaFoldDB" id="A0A8C5H6W0"/>
<sequence>MYWALSNCHYAPFSPLIPVAPLLPLGPVNPSPPLDPGEPFSPAAPRPPRGPRSPLLPLSPMGPLVNSTVLFRFCTKRTKKSNQRKAFKSNVLAMKLCQKGRFVHQIL</sequence>